<dbReference type="STRING" id="6205.A0A0R3WQ99"/>
<dbReference type="Proteomes" id="UP000274429">
    <property type="component" value="Unassembled WGS sequence"/>
</dbReference>
<reference evidence="1 2" key="2">
    <citation type="submission" date="2018-11" db="EMBL/GenBank/DDBJ databases">
        <authorList>
            <consortium name="Pathogen Informatics"/>
        </authorList>
    </citation>
    <scope>NUCLEOTIDE SEQUENCE [LARGE SCALE GENOMIC DNA]</scope>
</reference>
<sequence>MPLLPSLAVCFRELDIATILLGLQSPLQEPADFCWNDESSLLESPLDSAVNAVYDVSRVKHFGREKSPDTPLNWITVCYLLNELKVKVDHTFGVDLKSCAGWYAFERLDAMSPLLRHSYFLTIVPCLAKVVNSLVYHFKECRDEDCEDDPFGLSRLTFNPPTRILADCLSTSLYCLTALLTGILPIVSVLRSSDVLFSKTSTPSDSICLSRLRRLAQYLDNIDVTDSYLCDKYQMPTVSMLEDDVLGLATDAPKQPETEDE</sequence>
<name>A0A0R3WQ99_HYDTA</name>
<dbReference type="OrthoDB" id="27031at2759"/>
<protein>
    <submittedName>
        <fullName evidence="3">Bestrophin homolog</fullName>
    </submittedName>
</protein>
<proteinExistence type="predicted"/>
<gene>
    <name evidence="1" type="ORF">TTAC_LOCUS2924</name>
</gene>
<evidence type="ECO:0000313" key="1">
    <source>
        <dbReference type="EMBL" id="VDM21522.1"/>
    </source>
</evidence>
<organism evidence="3">
    <name type="scientific">Hydatigena taeniaeformis</name>
    <name type="common">Feline tapeworm</name>
    <name type="synonym">Taenia taeniaeformis</name>
    <dbReference type="NCBI Taxonomy" id="6205"/>
    <lineage>
        <taxon>Eukaryota</taxon>
        <taxon>Metazoa</taxon>
        <taxon>Spiralia</taxon>
        <taxon>Lophotrochozoa</taxon>
        <taxon>Platyhelminthes</taxon>
        <taxon>Cestoda</taxon>
        <taxon>Eucestoda</taxon>
        <taxon>Cyclophyllidea</taxon>
        <taxon>Taeniidae</taxon>
        <taxon>Hydatigera</taxon>
    </lineage>
</organism>
<dbReference type="AlphaFoldDB" id="A0A0R3WQ99"/>
<dbReference type="WBParaSite" id="TTAC_0000293901-mRNA-1">
    <property type="protein sequence ID" value="TTAC_0000293901-mRNA-1"/>
    <property type="gene ID" value="TTAC_0000293901"/>
</dbReference>
<evidence type="ECO:0000313" key="3">
    <source>
        <dbReference type="WBParaSite" id="TTAC_0000293901-mRNA-1"/>
    </source>
</evidence>
<evidence type="ECO:0000313" key="2">
    <source>
        <dbReference type="Proteomes" id="UP000274429"/>
    </source>
</evidence>
<keyword evidence="2" id="KW-1185">Reference proteome</keyword>
<accession>A0A0R3WQ99</accession>
<dbReference type="EMBL" id="UYWX01001682">
    <property type="protein sequence ID" value="VDM21522.1"/>
    <property type="molecule type" value="Genomic_DNA"/>
</dbReference>
<reference evidence="3" key="1">
    <citation type="submission" date="2017-02" db="UniProtKB">
        <authorList>
            <consortium name="WormBaseParasite"/>
        </authorList>
    </citation>
    <scope>IDENTIFICATION</scope>
</reference>